<comment type="similarity">
    <text evidence="1 3">Belongs to the type-B carboxylesterase/lipase family.</text>
</comment>
<reference evidence="5 6" key="1">
    <citation type="submission" date="2023-07" db="EMBL/GenBank/DDBJ databases">
        <title>Sorghum-associated microbial communities from plants grown in Nebraska, USA.</title>
        <authorList>
            <person name="Schachtman D."/>
        </authorList>
    </citation>
    <scope>NUCLEOTIDE SEQUENCE [LARGE SCALE GENOMIC DNA]</scope>
    <source>
        <strain evidence="5 6">DS2154</strain>
    </source>
</reference>
<gene>
    <name evidence="5" type="ORF">J2800_003542</name>
</gene>
<dbReference type="SUPFAM" id="SSF53474">
    <property type="entry name" value="alpha/beta-Hydrolases"/>
    <property type="match status" value="1"/>
</dbReference>
<organism evidence="5 6">
    <name type="scientific">Caulobacter rhizosphaerae</name>
    <dbReference type="NCBI Taxonomy" id="2010972"/>
    <lineage>
        <taxon>Bacteria</taxon>
        <taxon>Pseudomonadati</taxon>
        <taxon>Pseudomonadota</taxon>
        <taxon>Alphaproteobacteria</taxon>
        <taxon>Caulobacterales</taxon>
        <taxon>Caulobacteraceae</taxon>
        <taxon>Caulobacter</taxon>
    </lineage>
</organism>
<evidence type="ECO:0000313" key="6">
    <source>
        <dbReference type="Proteomes" id="UP001262754"/>
    </source>
</evidence>
<dbReference type="PANTHER" id="PTHR43918:SF15">
    <property type="entry name" value="CARBOXYLIC ESTER HYDROLASE"/>
    <property type="match status" value="1"/>
</dbReference>
<evidence type="ECO:0000313" key="5">
    <source>
        <dbReference type="EMBL" id="MDR6532782.1"/>
    </source>
</evidence>
<protein>
    <recommendedName>
        <fullName evidence="3">Carboxylic ester hydrolase</fullName>
        <ecNumber evidence="3">3.1.1.-</ecNumber>
    </recommendedName>
</protein>
<dbReference type="PROSITE" id="PS00941">
    <property type="entry name" value="CARBOXYLESTERASE_B_2"/>
    <property type="match status" value="1"/>
</dbReference>
<dbReference type="PROSITE" id="PS00122">
    <property type="entry name" value="CARBOXYLESTERASE_B_1"/>
    <property type="match status" value="1"/>
</dbReference>
<accession>A0ABU1N2X3</accession>
<dbReference type="GO" id="GO:0016787">
    <property type="term" value="F:hydrolase activity"/>
    <property type="evidence" value="ECO:0007669"/>
    <property type="project" value="UniProtKB-KW"/>
</dbReference>
<dbReference type="EC" id="3.1.1.-" evidence="3"/>
<comment type="caution">
    <text evidence="5">The sequence shown here is derived from an EMBL/GenBank/DDBJ whole genome shotgun (WGS) entry which is preliminary data.</text>
</comment>
<feature type="signal peptide" evidence="3">
    <location>
        <begin position="1"/>
        <end position="24"/>
    </location>
</feature>
<evidence type="ECO:0000259" key="4">
    <source>
        <dbReference type="Pfam" id="PF00135"/>
    </source>
</evidence>
<keyword evidence="6" id="KW-1185">Reference proteome</keyword>
<name>A0ABU1N2X3_9CAUL</name>
<dbReference type="InterPro" id="IPR002018">
    <property type="entry name" value="CarbesteraseB"/>
</dbReference>
<keyword evidence="2 3" id="KW-0378">Hydrolase</keyword>
<dbReference type="PANTHER" id="PTHR43918">
    <property type="entry name" value="ACETYLCHOLINESTERASE"/>
    <property type="match status" value="1"/>
</dbReference>
<dbReference type="EMBL" id="JAVDRL010000010">
    <property type="protein sequence ID" value="MDR6532782.1"/>
    <property type="molecule type" value="Genomic_DNA"/>
</dbReference>
<dbReference type="InterPro" id="IPR050654">
    <property type="entry name" value="AChE-related_enzymes"/>
</dbReference>
<keyword evidence="3" id="KW-0732">Signal</keyword>
<evidence type="ECO:0000256" key="2">
    <source>
        <dbReference type="ARBA" id="ARBA00022801"/>
    </source>
</evidence>
<dbReference type="InterPro" id="IPR019826">
    <property type="entry name" value="Carboxylesterase_B_AS"/>
</dbReference>
<dbReference type="Proteomes" id="UP001262754">
    <property type="component" value="Unassembled WGS sequence"/>
</dbReference>
<sequence length="509" mass="54455">MNCLPTRAVAAAVLSLLLSHASQAAPTTRPVKVSGGAIVGSVDGPLNEYFGVPFAAPPVGDLRWRAPQPVVPWAGERSARDFSPACAQTATWIPNPKSEDCLYLNLWAPAKAKDLPVIVWIHGGAMDSGAAAVPVQNGANLARRGAVVVTLNYRLGIFGFYALPELSAESPQHVSGNQGVLDQIAALRWVRANIAAFGGDPDRVTIMGNSSGGESVAVLVASPLATGLFQRAIAESGNDAMPISPQDDHRFDRTPAAEAKGLAFAKAVGAERLADLRRLSVSDLQKQAWSPRVHVDGHLLRADLTTTYRNHDQNDVPLLVGWTAEEGTDLTAFYLDASASTAAGRRDQMAKLLGHPPSDRMLAAYPGATDVQALASINQLTNDWWGWRMVRWAALQARYGRSKSYVYYFAHRPAEPPTPCSWGCGAGHGVEIQYLLDNLAVDPRAWTAEDRRLANQLADTVIRFARTGSPAGEGLPAWPAFDGSNASIRPIGGDAELQAHPLPDFSVFQ</sequence>
<proteinExistence type="inferred from homology"/>
<feature type="chain" id="PRO_5044952555" description="Carboxylic ester hydrolase" evidence="3">
    <location>
        <begin position="25"/>
        <end position="509"/>
    </location>
</feature>
<dbReference type="Pfam" id="PF00135">
    <property type="entry name" value="COesterase"/>
    <property type="match status" value="1"/>
</dbReference>
<evidence type="ECO:0000256" key="3">
    <source>
        <dbReference type="RuleBase" id="RU361235"/>
    </source>
</evidence>
<dbReference type="Gene3D" id="3.40.50.1820">
    <property type="entry name" value="alpha/beta hydrolase"/>
    <property type="match status" value="1"/>
</dbReference>
<evidence type="ECO:0000256" key="1">
    <source>
        <dbReference type="ARBA" id="ARBA00005964"/>
    </source>
</evidence>
<dbReference type="RefSeq" id="WP_310033411.1">
    <property type="nucleotide sequence ID" value="NZ_JAVDRL010000010.1"/>
</dbReference>
<dbReference type="InterPro" id="IPR029058">
    <property type="entry name" value="AB_hydrolase_fold"/>
</dbReference>
<dbReference type="InterPro" id="IPR019819">
    <property type="entry name" value="Carboxylesterase_B_CS"/>
</dbReference>
<feature type="domain" description="Carboxylesterase type B" evidence="4">
    <location>
        <begin position="31"/>
        <end position="487"/>
    </location>
</feature>